<proteinExistence type="predicted"/>
<dbReference type="EMBL" id="JALBCA010000130">
    <property type="protein sequence ID" value="KAI2382316.1"/>
    <property type="molecule type" value="Genomic_DNA"/>
</dbReference>
<sequence>MAGLPGIEIYPPTASLLVTEELRRAYERASHPDLQETATRPLFEEFLNEFLRNRTFPLSIYGEQQVDESHRRVDIAVGFHDPSLNLIFVLLCETKRNNVRDLLELEAQMQDYGDRYIHTSADGDGRAVYPFVFGATAYGTKIRFYSYTREHGIFEQSRLSENSPLLGTSVYWDLRTDGVKIHQALMAIWNYRKQLQLMVGA</sequence>
<name>A0ACB8UNN9_9EURO</name>
<comment type="caution">
    <text evidence="1">The sequence shown here is derived from an EMBL/GenBank/DDBJ whole genome shotgun (WGS) entry which is preliminary data.</text>
</comment>
<evidence type="ECO:0000313" key="1">
    <source>
        <dbReference type="EMBL" id="KAI2382316.1"/>
    </source>
</evidence>
<protein>
    <submittedName>
        <fullName evidence="1">Uncharacterized protein</fullName>
    </submittedName>
</protein>
<gene>
    <name evidence="1" type="ORF">LOY88_006122</name>
</gene>
<accession>A0ACB8UNN9</accession>
<reference evidence="1" key="1">
    <citation type="journal article" date="2022" name="bioRxiv">
        <title>Population genetic analysis of Ophidiomyces ophidiicola, the causative agent of snake fungal disease, indicates recent introductions to the USA.</title>
        <authorList>
            <person name="Ladner J.T."/>
            <person name="Palmer J.M."/>
            <person name="Ettinger C.L."/>
            <person name="Stajich J.E."/>
            <person name="Farrell T.M."/>
            <person name="Glorioso B.M."/>
            <person name="Lawson B."/>
            <person name="Price S.J."/>
            <person name="Stengle A.G."/>
            <person name="Grear D.A."/>
            <person name="Lorch J.M."/>
        </authorList>
    </citation>
    <scope>NUCLEOTIDE SEQUENCE</scope>
    <source>
        <strain evidence="1">NWHC 24266-5</strain>
    </source>
</reference>
<organism evidence="1">
    <name type="scientific">Ophidiomyces ophidiicola</name>
    <dbReference type="NCBI Taxonomy" id="1387563"/>
    <lineage>
        <taxon>Eukaryota</taxon>
        <taxon>Fungi</taxon>
        <taxon>Dikarya</taxon>
        <taxon>Ascomycota</taxon>
        <taxon>Pezizomycotina</taxon>
        <taxon>Eurotiomycetes</taxon>
        <taxon>Eurotiomycetidae</taxon>
        <taxon>Onygenales</taxon>
        <taxon>Onygenaceae</taxon>
        <taxon>Ophidiomyces</taxon>
    </lineage>
</organism>